<dbReference type="Pfam" id="PF01266">
    <property type="entry name" value="DAO"/>
    <property type="match status" value="1"/>
</dbReference>
<accession>B0MBP8</accession>
<dbReference type="GO" id="GO:0046872">
    <property type="term" value="F:metal ion binding"/>
    <property type="evidence" value="ECO:0007669"/>
    <property type="project" value="UniProtKB-KW"/>
</dbReference>
<dbReference type="Gene3D" id="3.50.50.60">
    <property type="entry name" value="FAD/NAD(P)-binding domain"/>
    <property type="match status" value="1"/>
</dbReference>
<protein>
    <submittedName>
        <fullName evidence="7">FAD dependent oxidoreductase</fullName>
    </submittedName>
</protein>
<sequence length="498" mass="55931">MKGGILVDTIWEKTVDMPSFPPFQGRKKVETAVIGGGMAGILTAYLLSLEGREVLVLEADRIGSGQTKGTTAKITVSHGLIYQKLVREVGKEQARQYALMNQAAVRKYRELIKDHQIDCDFKECSSYLYSKYQEEALKEEVRAAQSLGLPADYTSQTELPFSVKGAVRYTGQARFHPLKFLKAAAEGLEIYEQTLVTDVEGNKIITDQGTVEAENIVFTTHYPIMNRPGYYFLRMHQERSYVLALTGTDHIEDMYLGVDPNDGLSFRSYGPYLLFGGGGHRTGENLLGGQYQMLESNARQYWENCRVESAWSAQDCMTIDSIPYIGYYSFSKTGWYVASGFKKWGMSSSMASALLITDYIIEKKNAFAHVFSPQRLHLKASAKPLAKEGMETARNFVLERMKIPDEAAAHLKKGQGGVIEYERKKAGAYRDEKGSVHVVSLTCPHLGCILKWNPEELSWDCPCHGSRFDYKGNLIDNPAKEDLTHEKPECISGYKKKE</sequence>
<dbReference type="eggNOG" id="COG0723">
    <property type="taxonomic scope" value="Bacteria"/>
</dbReference>
<comment type="caution">
    <text evidence="7">The sequence shown here is derived from an EMBL/GenBank/DDBJ whole genome shotgun (WGS) entry which is preliminary data.</text>
</comment>
<keyword evidence="1" id="KW-0001">2Fe-2S</keyword>
<evidence type="ECO:0000256" key="3">
    <source>
        <dbReference type="ARBA" id="ARBA00023004"/>
    </source>
</evidence>
<dbReference type="Pfam" id="PF00355">
    <property type="entry name" value="Rieske"/>
    <property type="match status" value="1"/>
</dbReference>
<dbReference type="InterPro" id="IPR036188">
    <property type="entry name" value="FAD/NAD-bd_sf"/>
</dbReference>
<reference evidence="7" key="2">
    <citation type="submission" date="2013-11" db="EMBL/GenBank/DDBJ databases">
        <title>Draft genome sequence of Anaerostipes caccae (DSM 14662).</title>
        <authorList>
            <person name="Sudarsanam P."/>
            <person name="Ley R."/>
            <person name="Guruge J."/>
            <person name="Turnbaugh P.J."/>
            <person name="Mahowald M."/>
            <person name="Liep D."/>
            <person name="Gordon J."/>
        </authorList>
    </citation>
    <scope>NUCLEOTIDE SEQUENCE</scope>
    <source>
        <strain evidence="7">DSM 14662</strain>
    </source>
</reference>
<evidence type="ECO:0000259" key="6">
    <source>
        <dbReference type="PROSITE" id="PS51296"/>
    </source>
</evidence>
<dbReference type="PANTHER" id="PTHR13847">
    <property type="entry name" value="SARCOSINE DEHYDROGENASE-RELATED"/>
    <property type="match status" value="1"/>
</dbReference>
<dbReference type="InterPro" id="IPR005805">
    <property type="entry name" value="Rieske_Fe-S_prot_C"/>
</dbReference>
<keyword evidence="5" id="KW-1015">Disulfide bond</keyword>
<dbReference type="InterPro" id="IPR036922">
    <property type="entry name" value="Rieske_2Fe-2S_sf"/>
</dbReference>
<dbReference type="InterPro" id="IPR006076">
    <property type="entry name" value="FAD-dep_OxRdtase"/>
</dbReference>
<dbReference type="eggNOG" id="COG0665">
    <property type="taxonomic scope" value="Bacteria"/>
</dbReference>
<dbReference type="GO" id="GO:0005737">
    <property type="term" value="C:cytoplasm"/>
    <property type="evidence" value="ECO:0007669"/>
    <property type="project" value="TreeGrafter"/>
</dbReference>
<evidence type="ECO:0000256" key="5">
    <source>
        <dbReference type="ARBA" id="ARBA00023157"/>
    </source>
</evidence>
<name>B0MBP8_ANACD</name>
<keyword evidence="2" id="KW-0479">Metal-binding</keyword>
<dbReference type="AlphaFoldDB" id="B0MBP8"/>
<dbReference type="PANTHER" id="PTHR13847:SF274">
    <property type="entry name" value="RIESKE 2FE-2S IRON-SULFUR PROTEIN YHFW-RELATED"/>
    <property type="match status" value="1"/>
</dbReference>
<organism evidence="7 8">
    <name type="scientific">Anaerostipes caccae (strain DSM 14662 / CCUG 47493 / JCM 13470 / NCIMB 13811 / L1-92)</name>
    <dbReference type="NCBI Taxonomy" id="411490"/>
    <lineage>
        <taxon>Bacteria</taxon>
        <taxon>Bacillati</taxon>
        <taxon>Bacillota</taxon>
        <taxon>Clostridia</taxon>
        <taxon>Lachnospirales</taxon>
        <taxon>Lachnospiraceae</taxon>
        <taxon>Anaerostipes</taxon>
    </lineage>
</organism>
<evidence type="ECO:0000256" key="4">
    <source>
        <dbReference type="ARBA" id="ARBA00023014"/>
    </source>
</evidence>
<evidence type="ECO:0000256" key="2">
    <source>
        <dbReference type="ARBA" id="ARBA00022723"/>
    </source>
</evidence>
<keyword evidence="8" id="KW-1185">Reference proteome</keyword>
<dbReference type="SUPFAM" id="SSF51905">
    <property type="entry name" value="FAD/NAD(P)-binding domain"/>
    <property type="match status" value="1"/>
</dbReference>
<dbReference type="PROSITE" id="PS51296">
    <property type="entry name" value="RIESKE"/>
    <property type="match status" value="1"/>
</dbReference>
<gene>
    <name evidence="7" type="ORF">ANACAC_01069</name>
</gene>
<feature type="domain" description="Rieske" evidence="6">
    <location>
        <begin position="403"/>
        <end position="483"/>
    </location>
</feature>
<dbReference type="SUPFAM" id="SSF50022">
    <property type="entry name" value="ISP domain"/>
    <property type="match status" value="1"/>
</dbReference>
<keyword evidence="3" id="KW-0408">Iron</keyword>
<dbReference type="STRING" id="411490.ANACAC_01069"/>
<dbReference type="GO" id="GO:0051537">
    <property type="term" value="F:2 iron, 2 sulfur cluster binding"/>
    <property type="evidence" value="ECO:0007669"/>
    <property type="project" value="UniProtKB-KW"/>
</dbReference>
<dbReference type="PRINTS" id="PR00162">
    <property type="entry name" value="RIESKE"/>
</dbReference>
<evidence type="ECO:0000313" key="7">
    <source>
        <dbReference type="EMBL" id="EDR98482.1"/>
    </source>
</evidence>
<reference evidence="7" key="1">
    <citation type="submission" date="2007-11" db="EMBL/GenBank/DDBJ databases">
        <authorList>
            <person name="Fulton L."/>
            <person name="Clifton S."/>
            <person name="Fulton B."/>
            <person name="Xu J."/>
            <person name="Minx P."/>
            <person name="Pepin K.H."/>
            <person name="Johnson M."/>
            <person name="Thiruvilangam P."/>
            <person name="Bhonagiri V."/>
            <person name="Nash W.E."/>
            <person name="Mardis E.R."/>
            <person name="Wilson R.K."/>
        </authorList>
    </citation>
    <scope>NUCLEOTIDE SEQUENCE [LARGE SCALE GENOMIC DNA]</scope>
    <source>
        <strain evidence="7">DSM 14662</strain>
    </source>
</reference>
<dbReference type="EMBL" id="ABAX03000010">
    <property type="protein sequence ID" value="EDR98482.1"/>
    <property type="molecule type" value="Genomic_DNA"/>
</dbReference>
<dbReference type="Proteomes" id="UP000004935">
    <property type="component" value="Unassembled WGS sequence"/>
</dbReference>
<dbReference type="Gene3D" id="3.30.9.10">
    <property type="entry name" value="D-Amino Acid Oxidase, subunit A, domain 2"/>
    <property type="match status" value="1"/>
</dbReference>
<proteinExistence type="predicted"/>
<evidence type="ECO:0000313" key="8">
    <source>
        <dbReference type="Proteomes" id="UP000004935"/>
    </source>
</evidence>
<keyword evidence="4" id="KW-0411">Iron-sulfur</keyword>
<dbReference type="InterPro" id="IPR017941">
    <property type="entry name" value="Rieske_2Fe-2S"/>
</dbReference>
<dbReference type="GO" id="GO:0004497">
    <property type="term" value="F:monooxygenase activity"/>
    <property type="evidence" value="ECO:0007669"/>
    <property type="project" value="UniProtKB-ARBA"/>
</dbReference>
<dbReference type="GO" id="GO:0016705">
    <property type="term" value="F:oxidoreductase activity, acting on paired donors, with incorporation or reduction of molecular oxygen"/>
    <property type="evidence" value="ECO:0007669"/>
    <property type="project" value="UniProtKB-ARBA"/>
</dbReference>
<dbReference type="GO" id="GO:0016020">
    <property type="term" value="C:membrane"/>
    <property type="evidence" value="ECO:0007669"/>
    <property type="project" value="InterPro"/>
</dbReference>
<dbReference type="HOGENOM" id="CLU_007884_15_1_9"/>
<dbReference type="Gene3D" id="2.102.10.10">
    <property type="entry name" value="Rieske [2Fe-2S] iron-sulphur domain"/>
    <property type="match status" value="1"/>
</dbReference>
<evidence type="ECO:0000256" key="1">
    <source>
        <dbReference type="ARBA" id="ARBA00022714"/>
    </source>
</evidence>